<protein>
    <submittedName>
        <fullName evidence="4">Kinase-like protein</fullName>
    </submittedName>
</protein>
<evidence type="ECO:0000256" key="1">
    <source>
        <dbReference type="ARBA" id="ARBA00038211"/>
    </source>
</evidence>
<dbReference type="GO" id="GO:0004305">
    <property type="term" value="F:ethanolamine kinase activity"/>
    <property type="evidence" value="ECO:0007669"/>
    <property type="project" value="TreeGrafter"/>
</dbReference>
<feature type="compositionally biased region" description="Low complexity" evidence="2">
    <location>
        <begin position="594"/>
        <end position="603"/>
    </location>
</feature>
<keyword evidence="5" id="KW-1185">Reference proteome</keyword>
<accession>A0A6A7BYA3</accession>
<organism evidence="4 5">
    <name type="scientific">Piedraia hortae CBS 480.64</name>
    <dbReference type="NCBI Taxonomy" id="1314780"/>
    <lineage>
        <taxon>Eukaryota</taxon>
        <taxon>Fungi</taxon>
        <taxon>Dikarya</taxon>
        <taxon>Ascomycota</taxon>
        <taxon>Pezizomycotina</taxon>
        <taxon>Dothideomycetes</taxon>
        <taxon>Dothideomycetidae</taxon>
        <taxon>Capnodiales</taxon>
        <taxon>Piedraiaceae</taxon>
        <taxon>Piedraia</taxon>
    </lineage>
</organism>
<comment type="similarity">
    <text evidence="1">Belongs to the choline/ethanolamine kinase family.</text>
</comment>
<feature type="region of interest" description="Disordered" evidence="2">
    <location>
        <begin position="590"/>
        <end position="643"/>
    </location>
</feature>
<feature type="domain" description="Choline kinase N-terminal" evidence="3">
    <location>
        <begin position="210"/>
        <end position="282"/>
    </location>
</feature>
<feature type="region of interest" description="Disordered" evidence="2">
    <location>
        <begin position="680"/>
        <end position="701"/>
    </location>
</feature>
<evidence type="ECO:0000313" key="5">
    <source>
        <dbReference type="Proteomes" id="UP000799421"/>
    </source>
</evidence>
<dbReference type="Gene3D" id="3.90.1200.10">
    <property type="match status" value="1"/>
</dbReference>
<feature type="compositionally biased region" description="Polar residues" evidence="2">
    <location>
        <begin position="33"/>
        <end position="45"/>
    </location>
</feature>
<dbReference type="AlphaFoldDB" id="A0A6A7BYA3"/>
<dbReference type="OrthoDB" id="10267235at2759"/>
<name>A0A6A7BYA3_9PEZI</name>
<feature type="compositionally biased region" description="Polar residues" evidence="2">
    <location>
        <begin position="94"/>
        <end position="106"/>
    </location>
</feature>
<dbReference type="PANTHER" id="PTHR22603">
    <property type="entry name" value="CHOLINE/ETHANOALAMINE KINASE"/>
    <property type="match status" value="1"/>
</dbReference>
<dbReference type="PANTHER" id="PTHR22603:SF93">
    <property type="entry name" value="RE24176P"/>
    <property type="match status" value="1"/>
</dbReference>
<evidence type="ECO:0000313" key="4">
    <source>
        <dbReference type="EMBL" id="KAF2860200.1"/>
    </source>
</evidence>
<keyword evidence="4" id="KW-0808">Transferase</keyword>
<evidence type="ECO:0000256" key="2">
    <source>
        <dbReference type="SAM" id="MobiDB-lite"/>
    </source>
</evidence>
<feature type="compositionally biased region" description="Basic and acidic residues" evidence="2">
    <location>
        <begin position="62"/>
        <end position="73"/>
    </location>
</feature>
<dbReference type="GO" id="GO:0004103">
    <property type="term" value="F:choline kinase activity"/>
    <property type="evidence" value="ECO:0007669"/>
    <property type="project" value="TreeGrafter"/>
</dbReference>
<evidence type="ECO:0000259" key="3">
    <source>
        <dbReference type="Pfam" id="PF04428"/>
    </source>
</evidence>
<sequence>MSPDDPEAERPLSSILKWGISSDECASPVALPDSSSDPAHSNPRSVSIAPDSSYMQPGPQKDISDLDINERSPRKPLIRPSSSRRLLGRLPSSTNVSRFATPTDRTLSGDDRDTSHENLVCHVREWIARQRDKSSNAFTSLSNQSGVHHGQQHYGDSELDKLEEILKRSLHLDHILPRRTSALRLKPSRRRRTRKYSHYSSDTENAEYEAHVPSCDVILDNSRTLNYAGGASDDSDGSPTEPLVRTASFRDHDAWAVFKVEIVRLAHTLRLKGWRRVPLDMSYAISVERLSGALTNAVYVVSPPDELPSSQEQGADEGAVMRPQKSPPKLLLRIYGAQAEHLIDRESELAILRRLARKRIGPRLLGTFANGRFEEFFNAKALTAEELRNPDTSRQIAMRMRELHDGIELLERERDDGPFIWREWDRWVDRVEQVVTWLDGQVEAVPPGTKLAVPDLWKRRGHICGLPWKRFRETFEKYREWIYAQYGGPQAIREQLVFAHNDAQYGNILRVMPTGDSPLLLPANTHKRLIVIDFEYANANLPGYEFANHFSEWCYNYHDPKKPYACNANRYPTPEEQERFLRAYVVHQSKFHDPSPSSSSTNEPPGPGHLSRQPTSSISNFMLDVRGPPFAPPSTTSPQVEDSVSVDAEVSRLLRETRMWRLASAAKWVAWGVVQAKVPGMPDFEPQSSTRETEEVDEDDKEYRELAAAQGGKGDEEEEQEEFDYLGYTQHRAMMFWGDAIQMGFIKEEELPEDLVKKLKLIPY</sequence>
<dbReference type="InterPro" id="IPR007521">
    <property type="entry name" value="Choline_kin_N"/>
</dbReference>
<feature type="compositionally biased region" description="Low complexity" evidence="2">
    <location>
        <begin position="78"/>
        <end position="93"/>
    </location>
</feature>
<dbReference type="InterPro" id="IPR011009">
    <property type="entry name" value="Kinase-like_dom_sf"/>
</dbReference>
<dbReference type="EMBL" id="MU005984">
    <property type="protein sequence ID" value="KAF2860200.1"/>
    <property type="molecule type" value="Genomic_DNA"/>
</dbReference>
<dbReference type="Proteomes" id="UP000799421">
    <property type="component" value="Unassembled WGS sequence"/>
</dbReference>
<dbReference type="GO" id="GO:0006646">
    <property type="term" value="P:phosphatidylethanolamine biosynthetic process"/>
    <property type="evidence" value="ECO:0007669"/>
    <property type="project" value="TreeGrafter"/>
</dbReference>
<gene>
    <name evidence="4" type="ORF">K470DRAFT_258167</name>
</gene>
<dbReference type="CDD" id="cd05157">
    <property type="entry name" value="ETNK_euk"/>
    <property type="match status" value="1"/>
</dbReference>
<feature type="region of interest" description="Disordered" evidence="2">
    <location>
        <begin position="26"/>
        <end position="114"/>
    </location>
</feature>
<proteinExistence type="inferred from homology"/>
<dbReference type="GO" id="GO:0005737">
    <property type="term" value="C:cytoplasm"/>
    <property type="evidence" value="ECO:0007669"/>
    <property type="project" value="TreeGrafter"/>
</dbReference>
<dbReference type="Gene3D" id="3.30.200.20">
    <property type="entry name" value="Phosphorylase Kinase, domain 1"/>
    <property type="match status" value="1"/>
</dbReference>
<keyword evidence="4" id="KW-0418">Kinase</keyword>
<dbReference type="Pfam" id="PF04428">
    <property type="entry name" value="Choline_kin_N"/>
    <property type="match status" value="1"/>
</dbReference>
<dbReference type="SUPFAM" id="SSF56112">
    <property type="entry name" value="Protein kinase-like (PK-like)"/>
    <property type="match status" value="1"/>
</dbReference>
<reference evidence="4" key="1">
    <citation type="journal article" date="2020" name="Stud. Mycol.">
        <title>101 Dothideomycetes genomes: a test case for predicting lifestyles and emergence of pathogens.</title>
        <authorList>
            <person name="Haridas S."/>
            <person name="Albert R."/>
            <person name="Binder M."/>
            <person name="Bloem J."/>
            <person name="Labutti K."/>
            <person name="Salamov A."/>
            <person name="Andreopoulos B."/>
            <person name="Baker S."/>
            <person name="Barry K."/>
            <person name="Bills G."/>
            <person name="Bluhm B."/>
            <person name="Cannon C."/>
            <person name="Castanera R."/>
            <person name="Culley D."/>
            <person name="Daum C."/>
            <person name="Ezra D."/>
            <person name="Gonzalez J."/>
            <person name="Henrissat B."/>
            <person name="Kuo A."/>
            <person name="Liang C."/>
            <person name="Lipzen A."/>
            <person name="Lutzoni F."/>
            <person name="Magnuson J."/>
            <person name="Mondo S."/>
            <person name="Nolan M."/>
            <person name="Ohm R."/>
            <person name="Pangilinan J."/>
            <person name="Park H.-J."/>
            <person name="Ramirez L."/>
            <person name="Alfaro M."/>
            <person name="Sun H."/>
            <person name="Tritt A."/>
            <person name="Yoshinaga Y."/>
            <person name="Zwiers L.-H."/>
            <person name="Turgeon B."/>
            <person name="Goodwin S."/>
            <person name="Spatafora J."/>
            <person name="Crous P."/>
            <person name="Grigoriev I."/>
        </authorList>
    </citation>
    <scope>NUCLEOTIDE SEQUENCE</scope>
    <source>
        <strain evidence="4">CBS 480.64</strain>
    </source>
</reference>
<dbReference type="Pfam" id="PF01633">
    <property type="entry name" value="Choline_kinase"/>
    <property type="match status" value="1"/>
</dbReference>